<feature type="transmembrane region" description="Helical" evidence="1">
    <location>
        <begin position="12"/>
        <end position="29"/>
    </location>
</feature>
<evidence type="ECO:0000256" key="1">
    <source>
        <dbReference type="SAM" id="Phobius"/>
    </source>
</evidence>
<keyword evidence="1" id="KW-1133">Transmembrane helix</keyword>
<gene>
    <name evidence="3" type="ORF">MJO52_00505</name>
</gene>
<keyword evidence="4" id="KW-1185">Reference proteome</keyword>
<accession>A0ABY4VBJ3</accession>
<keyword evidence="1" id="KW-0472">Membrane</keyword>
<dbReference type="InterPro" id="IPR011933">
    <property type="entry name" value="Double_TM_dom"/>
</dbReference>
<dbReference type="RefSeq" id="WP_252084059.1">
    <property type="nucleotide sequence ID" value="NZ_CP092418.1"/>
</dbReference>
<keyword evidence="1" id="KW-0812">Transmembrane</keyword>
<evidence type="ECO:0000313" key="3">
    <source>
        <dbReference type="EMBL" id="USD21655.1"/>
    </source>
</evidence>
<dbReference type="PANTHER" id="PTHR37464">
    <property type="entry name" value="BLL2463 PROTEIN"/>
    <property type="match status" value="1"/>
</dbReference>
<evidence type="ECO:0000259" key="2">
    <source>
        <dbReference type="Pfam" id="PF07584"/>
    </source>
</evidence>
<sequence>MLWINNLFQSPQWLWLFTALIIPIAIHLLRRSNPQQISFAALQWVQRYSQSRARRPIVDNKWLLLLRLLIVALLASLLAQPLIKREIYPQEGVILVDPRIEAGEANTFIHNSLPQLVGEGYKVLWLSPETPSVTSPPPQNVDLWKTLSVLSRRADLRRAHILLINNGVPASHQALRVSPHWQWHSLDKPSTDRKPVLPSVALIGKAPSWWAPVLEDWHNNMPGLSVQTLEREDTPSVEQTDWLIYTGLAPLPQAVLEFVTDGGLLITDNSIPPADNLNFFAVDNSQSAQAASVGRGSWLRYESDWYNEAFYRRADLPERLWQQWSGQDWDLQHQNRGYWSANKVVADIAGAGLTVEDSEVENRRIEHLQPWLIIALLLLLAFERLIALSRPPAIMATDSNRDGEADYG</sequence>
<evidence type="ECO:0000313" key="4">
    <source>
        <dbReference type="Proteomes" id="UP001055658"/>
    </source>
</evidence>
<protein>
    <submittedName>
        <fullName evidence="3">BatA domain-containing protein</fullName>
    </submittedName>
</protein>
<reference evidence="3" key="1">
    <citation type="submission" date="2022-02" db="EMBL/GenBank/DDBJ databases">
        <title>Coral-associated bacteria.</title>
        <authorList>
            <person name="Tang K."/>
            <person name="Wang X."/>
        </authorList>
    </citation>
    <scope>NUCLEOTIDE SEQUENCE</scope>
    <source>
        <strain evidence="3">SCSIO 43006</strain>
    </source>
</reference>
<dbReference type="NCBIfam" id="TIGR02226">
    <property type="entry name" value="two_anch"/>
    <property type="match status" value="1"/>
</dbReference>
<dbReference type="Proteomes" id="UP001055658">
    <property type="component" value="Chromosome"/>
</dbReference>
<dbReference type="PANTHER" id="PTHR37464:SF1">
    <property type="entry name" value="BLL2463 PROTEIN"/>
    <property type="match status" value="1"/>
</dbReference>
<dbReference type="Pfam" id="PF07584">
    <property type="entry name" value="BatA"/>
    <property type="match status" value="1"/>
</dbReference>
<proteinExistence type="predicted"/>
<feature type="transmembrane region" description="Helical" evidence="1">
    <location>
        <begin position="62"/>
        <end position="83"/>
    </location>
</feature>
<feature type="domain" description="Aerotolerance regulator N-terminal" evidence="2">
    <location>
        <begin position="8"/>
        <end position="81"/>
    </location>
</feature>
<dbReference type="EMBL" id="CP092418">
    <property type="protein sequence ID" value="USD21655.1"/>
    <property type="molecule type" value="Genomic_DNA"/>
</dbReference>
<name>A0ABY4VBJ3_9GAMM</name>
<dbReference type="InterPro" id="IPR024163">
    <property type="entry name" value="Aerotolerance_reg_N"/>
</dbReference>
<organism evidence="3 4">
    <name type="scientific">Microbulbifer variabilis</name>
    <dbReference type="NCBI Taxonomy" id="266805"/>
    <lineage>
        <taxon>Bacteria</taxon>
        <taxon>Pseudomonadati</taxon>
        <taxon>Pseudomonadota</taxon>
        <taxon>Gammaproteobacteria</taxon>
        <taxon>Cellvibrionales</taxon>
        <taxon>Microbulbiferaceae</taxon>
        <taxon>Microbulbifer</taxon>
    </lineage>
</organism>